<dbReference type="AlphaFoldDB" id="A0A1H2CUV8"/>
<evidence type="ECO:0000313" key="2">
    <source>
        <dbReference type="Proteomes" id="UP000198688"/>
    </source>
</evidence>
<keyword evidence="2" id="KW-1185">Reference proteome</keyword>
<protein>
    <submittedName>
        <fullName evidence="1">Uncharacterized protein</fullName>
    </submittedName>
</protein>
<dbReference type="STRING" id="113562.SAMN04489716_6945"/>
<reference evidence="1 2" key="1">
    <citation type="submission" date="2016-10" db="EMBL/GenBank/DDBJ databases">
        <authorList>
            <person name="de Groot N.N."/>
        </authorList>
    </citation>
    <scope>NUCLEOTIDE SEQUENCE [LARGE SCALE GENOMIC DNA]</scope>
    <source>
        <strain evidence="1 2">DSM 43941</strain>
    </source>
</reference>
<accession>A0A1H2CUV8</accession>
<organism evidence="1 2">
    <name type="scientific">Actinoplanes derwentensis</name>
    <dbReference type="NCBI Taxonomy" id="113562"/>
    <lineage>
        <taxon>Bacteria</taxon>
        <taxon>Bacillati</taxon>
        <taxon>Actinomycetota</taxon>
        <taxon>Actinomycetes</taxon>
        <taxon>Micromonosporales</taxon>
        <taxon>Micromonosporaceae</taxon>
        <taxon>Actinoplanes</taxon>
    </lineage>
</organism>
<proteinExistence type="predicted"/>
<dbReference type="RefSeq" id="WP_092550776.1">
    <property type="nucleotide sequence ID" value="NZ_BOMJ01000003.1"/>
</dbReference>
<dbReference type="EMBL" id="LT629758">
    <property type="protein sequence ID" value="SDT74318.1"/>
    <property type="molecule type" value="Genomic_DNA"/>
</dbReference>
<dbReference type="OrthoDB" id="5197247at2"/>
<name>A0A1H2CUV8_9ACTN</name>
<dbReference type="Proteomes" id="UP000198688">
    <property type="component" value="Chromosome I"/>
</dbReference>
<gene>
    <name evidence="1" type="ORF">SAMN04489716_6945</name>
</gene>
<evidence type="ECO:0000313" key="1">
    <source>
        <dbReference type="EMBL" id="SDT74318.1"/>
    </source>
</evidence>
<sequence length="105" mass="11171">MAVVHIAIGNSDDRLTPRQWSALMTAVGGAVSRAAVMPGARVHGAWTSGNHLPWQNACWCSPLPAGQRFVTVRRIRLGRLASRFRQGPIARAVAGTEFIGPTGGL</sequence>